<dbReference type="InterPro" id="IPR024442">
    <property type="entry name" value="Transposase_Zn_ribbon"/>
</dbReference>
<name>A0A3B0WB56_9ZZZZ</name>
<dbReference type="Pfam" id="PF12760">
    <property type="entry name" value="Zn_ribbon_IS1595"/>
    <property type="match status" value="1"/>
</dbReference>
<evidence type="ECO:0000313" key="2">
    <source>
        <dbReference type="EMBL" id="VAW48452.1"/>
    </source>
</evidence>
<gene>
    <name evidence="2" type="ORF">MNBD_GAMMA02-187</name>
</gene>
<feature type="domain" description="Transposase zinc-ribbon" evidence="1">
    <location>
        <begin position="17"/>
        <end position="61"/>
    </location>
</feature>
<reference evidence="2" key="1">
    <citation type="submission" date="2018-06" db="EMBL/GenBank/DDBJ databases">
        <authorList>
            <person name="Zhirakovskaya E."/>
        </authorList>
    </citation>
    <scope>NUCLEOTIDE SEQUENCE</scope>
</reference>
<evidence type="ECO:0000259" key="1">
    <source>
        <dbReference type="Pfam" id="PF12760"/>
    </source>
</evidence>
<dbReference type="AlphaFoldDB" id="A0A3B0WB56"/>
<proteinExistence type="predicted"/>
<organism evidence="2">
    <name type="scientific">hydrothermal vent metagenome</name>
    <dbReference type="NCBI Taxonomy" id="652676"/>
    <lineage>
        <taxon>unclassified sequences</taxon>
        <taxon>metagenomes</taxon>
        <taxon>ecological metagenomes</taxon>
    </lineage>
</organism>
<dbReference type="EMBL" id="UOFA01000412">
    <property type="protein sequence ID" value="VAW48452.1"/>
    <property type="molecule type" value="Genomic_DNA"/>
</dbReference>
<dbReference type="NCBIfam" id="NF033547">
    <property type="entry name" value="transpos_IS1595"/>
    <property type="match status" value="1"/>
</dbReference>
<sequence>MQTQAISFWEWQEKFKKEAACTRHLIKLRWPNGFICPQCHHTHGYYYEGRKHYECAECHKQTSVTLFHGSKVSLRQWFWAIFYMGSDKGGISALRLSKLIDVNWKTAFQMLRKMRAAMGNQDSIYGLSGTVELGDAYVGGKKAGKRGRGAMGKISVLFNSWQ</sequence>
<accession>A0A3B0WB56</accession>
<dbReference type="SUPFAM" id="SSF48695">
    <property type="entry name" value="Multiheme cytochromes"/>
    <property type="match status" value="1"/>
</dbReference>
<dbReference type="InterPro" id="IPR036280">
    <property type="entry name" value="Multihaem_cyt_sf"/>
</dbReference>
<protein>
    <submittedName>
        <fullName evidence="2">Mobile element protein</fullName>
    </submittedName>
</protein>